<evidence type="ECO:0000256" key="6">
    <source>
        <dbReference type="ARBA" id="ARBA00022617"/>
    </source>
</evidence>
<evidence type="ECO:0000256" key="12">
    <source>
        <dbReference type="ARBA" id="ARBA00023136"/>
    </source>
</evidence>
<dbReference type="InterPro" id="IPR006471">
    <property type="entry name" value="Formate_DH_gsu"/>
</dbReference>
<evidence type="ECO:0000256" key="7">
    <source>
        <dbReference type="ARBA" id="ARBA00022692"/>
    </source>
</evidence>
<comment type="caution">
    <text evidence="15">The sequence shown here is derived from an EMBL/GenBank/DDBJ whole genome shotgun (WGS) entry which is preliminary data.</text>
</comment>
<keyword evidence="6" id="KW-0349">Heme</keyword>
<dbReference type="InterPro" id="IPR011577">
    <property type="entry name" value="Cyt_b561_bac/Ni-Hgenase"/>
</dbReference>
<gene>
    <name evidence="15" type="ORF">FHW12_000774</name>
</gene>
<feature type="transmembrane region" description="Helical" evidence="13">
    <location>
        <begin position="117"/>
        <end position="140"/>
    </location>
</feature>
<keyword evidence="9" id="KW-0249">Electron transport</keyword>
<keyword evidence="5" id="KW-1003">Cell membrane</keyword>
<dbReference type="SUPFAM" id="SSF81342">
    <property type="entry name" value="Transmembrane di-heme cytochromes"/>
    <property type="match status" value="1"/>
</dbReference>
<dbReference type="GO" id="GO:0005886">
    <property type="term" value="C:plasma membrane"/>
    <property type="evidence" value="ECO:0007669"/>
    <property type="project" value="UniProtKB-SubCell"/>
</dbReference>
<evidence type="ECO:0000256" key="5">
    <source>
        <dbReference type="ARBA" id="ARBA00022475"/>
    </source>
</evidence>
<evidence type="ECO:0000256" key="13">
    <source>
        <dbReference type="SAM" id="Phobius"/>
    </source>
</evidence>
<dbReference type="GO" id="GO:0036397">
    <property type="term" value="F:formate dehydrogenase (quinone) activity"/>
    <property type="evidence" value="ECO:0007669"/>
    <property type="project" value="TreeGrafter"/>
</dbReference>
<feature type="transmembrane region" description="Helical" evidence="13">
    <location>
        <begin position="21"/>
        <end position="45"/>
    </location>
</feature>
<comment type="subcellular location">
    <subcellularLocation>
        <location evidence="2">Cell membrane</location>
        <topology evidence="2">Multi-pass membrane protein</topology>
    </subcellularLocation>
</comment>
<keyword evidence="8" id="KW-0479">Metal-binding</keyword>
<dbReference type="AlphaFoldDB" id="A0A839EVG4"/>
<dbReference type="EMBL" id="JACGXL010000001">
    <property type="protein sequence ID" value="MBA8886583.1"/>
    <property type="molecule type" value="Genomic_DNA"/>
</dbReference>
<name>A0A839EVG4_9GAMM</name>
<evidence type="ECO:0000313" key="15">
    <source>
        <dbReference type="EMBL" id="MBA8886583.1"/>
    </source>
</evidence>
<dbReference type="PANTHER" id="PTHR30074">
    <property type="entry name" value="FORMATE DEHYDROGENASE, NITRATE-INDUCIBLE, CYTOCHROME B556 FDN SUBUNIT"/>
    <property type="match status" value="1"/>
</dbReference>
<accession>A0A839EVG4</accession>
<dbReference type="GO" id="GO:0015944">
    <property type="term" value="P:formate oxidation"/>
    <property type="evidence" value="ECO:0007669"/>
    <property type="project" value="UniProtKB-ARBA"/>
</dbReference>
<feature type="transmembrane region" description="Helical" evidence="13">
    <location>
        <begin position="152"/>
        <end position="178"/>
    </location>
</feature>
<dbReference type="GO" id="GO:0009061">
    <property type="term" value="P:anaerobic respiration"/>
    <property type="evidence" value="ECO:0007669"/>
    <property type="project" value="TreeGrafter"/>
</dbReference>
<protein>
    <submittedName>
        <fullName evidence="15">Formate dehydrogenase subunit gamma</fullName>
    </submittedName>
</protein>
<evidence type="ECO:0000256" key="4">
    <source>
        <dbReference type="ARBA" id="ARBA00022448"/>
    </source>
</evidence>
<keyword evidence="10 13" id="KW-1133">Transmembrane helix</keyword>
<dbReference type="Proteomes" id="UP000550401">
    <property type="component" value="Unassembled WGS sequence"/>
</dbReference>
<evidence type="ECO:0000256" key="11">
    <source>
        <dbReference type="ARBA" id="ARBA00023004"/>
    </source>
</evidence>
<dbReference type="InterPro" id="IPR016174">
    <property type="entry name" value="Di-haem_cyt_TM"/>
</dbReference>
<keyword evidence="4" id="KW-0813">Transport</keyword>
<dbReference type="FunFam" id="1.20.950.20:FF:000002">
    <property type="entry name" value="Formate dehydrogenase cytochrome b556 subunit"/>
    <property type="match status" value="1"/>
</dbReference>
<dbReference type="GO" id="GO:0022904">
    <property type="term" value="P:respiratory electron transport chain"/>
    <property type="evidence" value="ECO:0007669"/>
    <property type="project" value="InterPro"/>
</dbReference>
<comment type="similarity">
    <text evidence="3">Belongs to the formate dehydrogenase gamma subunit family.</text>
</comment>
<keyword evidence="16" id="KW-1185">Reference proteome</keyword>
<proteinExistence type="inferred from homology"/>
<evidence type="ECO:0000256" key="2">
    <source>
        <dbReference type="ARBA" id="ARBA00004651"/>
    </source>
</evidence>
<dbReference type="RefSeq" id="WP_182529650.1">
    <property type="nucleotide sequence ID" value="NZ_JACGXL010000001.1"/>
</dbReference>
<dbReference type="Pfam" id="PF01292">
    <property type="entry name" value="Ni_hydr_CYTB"/>
    <property type="match status" value="1"/>
</dbReference>
<dbReference type="GO" id="GO:0009326">
    <property type="term" value="C:formate dehydrogenase complex"/>
    <property type="evidence" value="ECO:0007669"/>
    <property type="project" value="InterPro"/>
</dbReference>
<dbReference type="NCBIfam" id="TIGR01583">
    <property type="entry name" value="formate-DH-gamm"/>
    <property type="match status" value="1"/>
</dbReference>
<dbReference type="GO" id="GO:0046872">
    <property type="term" value="F:metal ion binding"/>
    <property type="evidence" value="ECO:0007669"/>
    <property type="project" value="UniProtKB-KW"/>
</dbReference>
<sequence>MSARKPPEIVRYRTSTRINHWIVAISFVLLALSGLALFHPSLFWLGNLFGGGTWTRILHPFIGVFMAVAFALLAFAVGGANRMERRDWQWLRGWRDVVGNHEQDLPEVGRYNAGQKLLYFLIVLCLLALLLSGIVIWRAYFSLLFPIGLVRLAAVVHAVAATVLICAIVVHVYAAIWVKGSVRAMTRGTVSPGWAWKHHHAWFRDVLRGGGRE</sequence>
<dbReference type="GO" id="GO:0009055">
    <property type="term" value="F:electron transfer activity"/>
    <property type="evidence" value="ECO:0007669"/>
    <property type="project" value="InterPro"/>
</dbReference>
<feature type="domain" description="Cytochrome b561 bacterial/Ni-hydrogenase" evidence="14">
    <location>
        <begin position="11"/>
        <end position="188"/>
    </location>
</feature>
<evidence type="ECO:0000313" key="16">
    <source>
        <dbReference type="Proteomes" id="UP000550401"/>
    </source>
</evidence>
<evidence type="ECO:0000256" key="8">
    <source>
        <dbReference type="ARBA" id="ARBA00022723"/>
    </source>
</evidence>
<keyword evidence="12 13" id="KW-0472">Membrane</keyword>
<comment type="cofactor">
    <cofactor evidence="1">
        <name>heme</name>
        <dbReference type="ChEBI" id="CHEBI:30413"/>
    </cofactor>
</comment>
<reference evidence="15 16" key="1">
    <citation type="submission" date="2020-07" db="EMBL/GenBank/DDBJ databases">
        <title>Genomic Encyclopedia of Type Strains, Phase IV (KMG-V): Genome sequencing to study the core and pangenomes of soil and plant-associated prokaryotes.</title>
        <authorList>
            <person name="Whitman W."/>
        </authorList>
    </citation>
    <scope>NUCLEOTIDE SEQUENCE [LARGE SCALE GENOMIC DNA]</scope>
    <source>
        <strain evidence="15 16">RH2WT43</strain>
    </source>
</reference>
<feature type="transmembrane region" description="Helical" evidence="13">
    <location>
        <begin position="57"/>
        <end position="77"/>
    </location>
</feature>
<evidence type="ECO:0000256" key="3">
    <source>
        <dbReference type="ARBA" id="ARBA00010747"/>
    </source>
</evidence>
<dbReference type="Gene3D" id="1.20.950.20">
    <property type="entry name" value="Transmembrane di-heme cytochromes, Chain C"/>
    <property type="match status" value="1"/>
</dbReference>
<keyword evidence="11" id="KW-0408">Iron</keyword>
<evidence type="ECO:0000259" key="14">
    <source>
        <dbReference type="Pfam" id="PF01292"/>
    </source>
</evidence>
<dbReference type="PANTHER" id="PTHR30074:SF5">
    <property type="entry name" value="FORMATE DEHYDROGENASE, NITRATE-INDUCIBLE, CYTOCHROME B556(FDN) SUBUNIT"/>
    <property type="match status" value="1"/>
</dbReference>
<organism evidence="15 16">
    <name type="scientific">Dokdonella fugitiva</name>
    <dbReference type="NCBI Taxonomy" id="328517"/>
    <lineage>
        <taxon>Bacteria</taxon>
        <taxon>Pseudomonadati</taxon>
        <taxon>Pseudomonadota</taxon>
        <taxon>Gammaproteobacteria</taxon>
        <taxon>Lysobacterales</taxon>
        <taxon>Rhodanobacteraceae</taxon>
        <taxon>Dokdonella</taxon>
    </lineage>
</organism>
<dbReference type="InterPro" id="IPR051817">
    <property type="entry name" value="FDH_cytochrome_b556_subunit"/>
</dbReference>
<evidence type="ECO:0000256" key="9">
    <source>
        <dbReference type="ARBA" id="ARBA00022982"/>
    </source>
</evidence>
<evidence type="ECO:0000256" key="1">
    <source>
        <dbReference type="ARBA" id="ARBA00001971"/>
    </source>
</evidence>
<dbReference type="GO" id="GO:0008863">
    <property type="term" value="F:formate dehydrogenase (NAD+) activity"/>
    <property type="evidence" value="ECO:0007669"/>
    <property type="project" value="InterPro"/>
</dbReference>
<evidence type="ECO:0000256" key="10">
    <source>
        <dbReference type="ARBA" id="ARBA00022989"/>
    </source>
</evidence>
<keyword evidence="7 13" id="KW-0812">Transmembrane</keyword>